<dbReference type="AlphaFoldDB" id="A0A2K9N953"/>
<dbReference type="KEGG" id="ncb:C0V82_05085"/>
<dbReference type="EMBL" id="CP025611">
    <property type="protein sequence ID" value="AUN29668.1"/>
    <property type="molecule type" value="Genomic_DNA"/>
</dbReference>
<keyword evidence="2" id="KW-1185">Reference proteome</keyword>
<dbReference type="Proteomes" id="UP000234752">
    <property type="component" value="Chromosome eg_1"/>
</dbReference>
<accession>A0A2K9N953</accession>
<reference evidence="1 2" key="1">
    <citation type="submission" date="2017-12" db="EMBL/GenBank/DDBJ databases">
        <title>Genomes of bacteria within cyanobacterial aggregates.</title>
        <authorList>
            <person name="Cai H."/>
        </authorList>
    </citation>
    <scope>NUCLEOTIDE SEQUENCE [LARGE SCALE GENOMIC DNA]</scope>
    <source>
        <strain evidence="1 2">TH16</strain>
    </source>
</reference>
<proteinExistence type="predicted"/>
<evidence type="ECO:0000313" key="1">
    <source>
        <dbReference type="EMBL" id="AUN29668.1"/>
    </source>
</evidence>
<gene>
    <name evidence="1" type="ORF">C0V82_05085</name>
</gene>
<sequence>MPAGLRLLDDAKSDVGLAEILAAITAEPAKPDMRLREVEDSIRRHWAVLRNLVREHADLTRAAMQRADNEQGMMADRPPPKVAMFTPALRNIVAAE</sequence>
<name>A0A2K9N953_9PROT</name>
<protein>
    <submittedName>
        <fullName evidence="1">Uncharacterized protein</fullName>
    </submittedName>
</protein>
<organism evidence="1 2">
    <name type="scientific">Niveispirillum cyanobacteriorum</name>
    <dbReference type="NCBI Taxonomy" id="1612173"/>
    <lineage>
        <taxon>Bacteria</taxon>
        <taxon>Pseudomonadati</taxon>
        <taxon>Pseudomonadota</taxon>
        <taxon>Alphaproteobacteria</taxon>
        <taxon>Rhodospirillales</taxon>
        <taxon>Azospirillaceae</taxon>
        <taxon>Niveispirillum</taxon>
    </lineage>
</organism>
<evidence type="ECO:0000313" key="2">
    <source>
        <dbReference type="Proteomes" id="UP000234752"/>
    </source>
</evidence>